<organism evidence="3 4">
    <name type="scientific">Acipenser oxyrinchus oxyrinchus</name>
    <dbReference type="NCBI Taxonomy" id="40147"/>
    <lineage>
        <taxon>Eukaryota</taxon>
        <taxon>Metazoa</taxon>
        <taxon>Chordata</taxon>
        <taxon>Craniata</taxon>
        <taxon>Vertebrata</taxon>
        <taxon>Euteleostomi</taxon>
        <taxon>Actinopterygii</taxon>
        <taxon>Chondrostei</taxon>
        <taxon>Acipenseriformes</taxon>
        <taxon>Acipenseridae</taxon>
        <taxon>Acipenser</taxon>
    </lineage>
</organism>
<feature type="region of interest" description="Disordered" evidence="1">
    <location>
        <begin position="481"/>
        <end position="505"/>
    </location>
</feature>
<feature type="region of interest" description="Disordered" evidence="1">
    <location>
        <begin position="115"/>
        <end position="202"/>
    </location>
</feature>
<sequence>MSVVEERSLHVTVLRAGELPALKRCSQCCQLHHCPFCKPSIYKPRDRYNVRRHLGAHLKRAVQYEGYSVCKCNLDCRPAGHFHCISCSKTLIRRQDIINHLSICHQKQAQGAASTPHSTASLHFQAPSASTPHSTASLHFQAPSASTPHSTASLHFQAPSASTPHSTASLHFQAPSASTPHSTTSLHFQAPSASTPHSTASLHFQAPCPVQDVPPVPLQATRLHQGNIPPSEEVTEAACSLICDWAERILKRSFDTVVEIARFLIQEHIVNPRSSNAHIIMSASLAENPARPDKRPRIEEESSSAQRTKRKKSEADNMHFFSQIQIPASPKTAARRQRNRTSQQNLGTACPSPLLTLLPREPVIPIVTGNTPLTREPAVPIVTGNSPLTPQQHPLPARSRASLPCSETAAGIHHPTGGLRDCEAQSWACEGWATQWRSGDPTEAGSEEPEHERTASLSPPCGKELSDIIEVIIQDDRGAGALRPASVGNTEAAQRETIDLTAESP</sequence>
<feature type="region of interest" description="Disordered" evidence="1">
    <location>
        <begin position="436"/>
        <end position="462"/>
    </location>
</feature>
<feature type="compositionally biased region" description="Basic and acidic residues" evidence="1">
    <location>
        <begin position="290"/>
        <end position="300"/>
    </location>
</feature>
<dbReference type="EMBL" id="JAGXEW010000051">
    <property type="protein sequence ID" value="KAK1151474.1"/>
    <property type="molecule type" value="Genomic_DNA"/>
</dbReference>
<dbReference type="PROSITE" id="PS00028">
    <property type="entry name" value="ZINC_FINGER_C2H2_1"/>
    <property type="match status" value="1"/>
</dbReference>
<name>A0AAD8FSD9_ACIOX</name>
<evidence type="ECO:0000313" key="3">
    <source>
        <dbReference type="EMBL" id="KAK1151474.1"/>
    </source>
</evidence>
<feature type="region of interest" description="Disordered" evidence="1">
    <location>
        <begin position="285"/>
        <end position="348"/>
    </location>
</feature>
<feature type="domain" description="C2H2-type" evidence="2">
    <location>
        <begin position="84"/>
        <end position="105"/>
    </location>
</feature>
<keyword evidence="4" id="KW-1185">Reference proteome</keyword>
<dbReference type="InterPro" id="IPR013087">
    <property type="entry name" value="Znf_C2H2_type"/>
</dbReference>
<accession>A0AAD8FSD9</accession>
<evidence type="ECO:0000256" key="1">
    <source>
        <dbReference type="SAM" id="MobiDB-lite"/>
    </source>
</evidence>
<reference evidence="3" key="1">
    <citation type="submission" date="2022-02" db="EMBL/GenBank/DDBJ databases">
        <title>Atlantic sturgeon de novo genome assembly.</title>
        <authorList>
            <person name="Stock M."/>
            <person name="Klopp C."/>
            <person name="Guiguen Y."/>
            <person name="Cabau C."/>
            <person name="Parinello H."/>
            <person name="Santidrian Yebra-Pimentel E."/>
            <person name="Kuhl H."/>
            <person name="Dirks R.P."/>
            <person name="Guessner J."/>
            <person name="Wuertz S."/>
            <person name="Du K."/>
            <person name="Schartl M."/>
        </authorList>
    </citation>
    <scope>NUCLEOTIDE SEQUENCE</scope>
    <source>
        <strain evidence="3">STURGEONOMICS-FGT-2020</strain>
        <tissue evidence="3">Whole blood</tissue>
    </source>
</reference>
<dbReference type="Proteomes" id="UP001230051">
    <property type="component" value="Unassembled WGS sequence"/>
</dbReference>
<protein>
    <recommendedName>
        <fullName evidence="2">C2H2-type domain-containing protein</fullName>
    </recommendedName>
</protein>
<gene>
    <name evidence="3" type="ORF">AOXY_G32311</name>
</gene>
<evidence type="ECO:0000259" key="2">
    <source>
        <dbReference type="PROSITE" id="PS00028"/>
    </source>
</evidence>
<evidence type="ECO:0000313" key="4">
    <source>
        <dbReference type="Proteomes" id="UP001230051"/>
    </source>
</evidence>
<proteinExistence type="predicted"/>
<feature type="compositionally biased region" description="Low complexity" evidence="1">
    <location>
        <begin position="126"/>
        <end position="201"/>
    </location>
</feature>
<comment type="caution">
    <text evidence="3">The sequence shown here is derived from an EMBL/GenBank/DDBJ whole genome shotgun (WGS) entry which is preliminary data.</text>
</comment>
<dbReference type="AlphaFoldDB" id="A0AAD8FSD9"/>